<protein>
    <submittedName>
        <fullName evidence="1">Class I SAM-dependent methyltransferase</fullName>
    </submittedName>
</protein>
<dbReference type="InterPro" id="IPR029063">
    <property type="entry name" value="SAM-dependent_MTases_sf"/>
</dbReference>
<dbReference type="EMBL" id="JALBUU010000004">
    <property type="protein sequence ID" value="MCI0754422.1"/>
    <property type="molecule type" value="Genomic_DNA"/>
</dbReference>
<dbReference type="SUPFAM" id="SSF53335">
    <property type="entry name" value="S-adenosyl-L-methionine-dependent methyltransferases"/>
    <property type="match status" value="1"/>
</dbReference>
<sequence>MVLSTFGVMFTPDQERTAAGLRRVCRPGGRIGLANWTPDSFIGQLFRLLGSLLPPPAGAGRPALTLAVGQRGAARRVVPG</sequence>
<accession>A0ABS9W554</accession>
<keyword evidence="1" id="KW-0808">Transferase</keyword>
<evidence type="ECO:0000313" key="1">
    <source>
        <dbReference type="EMBL" id="MCI0754422.1"/>
    </source>
</evidence>
<comment type="caution">
    <text evidence="1">The sequence shown here is derived from an EMBL/GenBank/DDBJ whole genome shotgun (WGS) entry which is preliminary data.</text>
</comment>
<keyword evidence="1" id="KW-0489">Methyltransferase</keyword>
<gene>
    <name evidence="1" type="ORF">MON41_11715</name>
</gene>
<name>A0ABS9W554_9PROT</name>
<organism evidence="1 2">
    <name type="scientific">Teichococcus vastitatis</name>
    <dbReference type="NCBI Taxonomy" id="2307076"/>
    <lineage>
        <taxon>Bacteria</taxon>
        <taxon>Pseudomonadati</taxon>
        <taxon>Pseudomonadota</taxon>
        <taxon>Alphaproteobacteria</taxon>
        <taxon>Acetobacterales</taxon>
        <taxon>Roseomonadaceae</taxon>
        <taxon>Roseomonas</taxon>
    </lineage>
</organism>
<dbReference type="Gene3D" id="3.40.50.150">
    <property type="entry name" value="Vaccinia Virus protein VP39"/>
    <property type="match status" value="1"/>
</dbReference>
<dbReference type="GO" id="GO:0008168">
    <property type="term" value="F:methyltransferase activity"/>
    <property type="evidence" value="ECO:0007669"/>
    <property type="project" value="UniProtKB-KW"/>
</dbReference>
<dbReference type="Proteomes" id="UP001201985">
    <property type="component" value="Unassembled WGS sequence"/>
</dbReference>
<reference evidence="1 2" key="1">
    <citation type="submission" date="2022-03" db="EMBL/GenBank/DDBJ databases">
        <title>Complete genome analysis of Roseomonas KG 17.1 : a prolific producer of plant growth promoters.</title>
        <authorList>
            <person name="Saadouli I."/>
            <person name="Najjari A."/>
            <person name="Mosbah A."/>
            <person name="Ouzari H.I."/>
        </authorList>
    </citation>
    <scope>NUCLEOTIDE SEQUENCE [LARGE SCALE GENOMIC DNA]</scope>
    <source>
        <strain evidence="1 2">KG17-1</strain>
    </source>
</reference>
<proteinExistence type="predicted"/>
<keyword evidence="2" id="KW-1185">Reference proteome</keyword>
<evidence type="ECO:0000313" key="2">
    <source>
        <dbReference type="Proteomes" id="UP001201985"/>
    </source>
</evidence>
<dbReference type="GO" id="GO:0032259">
    <property type="term" value="P:methylation"/>
    <property type="evidence" value="ECO:0007669"/>
    <property type="project" value="UniProtKB-KW"/>
</dbReference>